<dbReference type="PRINTS" id="PR00207">
    <property type="entry name" value="FLAGELLIN"/>
</dbReference>
<dbReference type="Gene3D" id="6.10.280.190">
    <property type="match status" value="1"/>
</dbReference>
<keyword evidence="7" id="KW-0969">Cilium</keyword>
<keyword evidence="3 4" id="KW-0975">Bacterial flagellum</keyword>
<feature type="domain" description="Flagellin N-terminal" evidence="5">
    <location>
        <begin position="5"/>
        <end position="142"/>
    </location>
</feature>
<dbReference type="Pfam" id="PF00669">
    <property type="entry name" value="Flagellin_N"/>
    <property type="match status" value="1"/>
</dbReference>
<keyword evidence="8" id="KW-1185">Reference proteome</keyword>
<comment type="function">
    <text evidence="4">Flagellin is the subunit protein which polymerizes to form the filaments of bacterial flagella.</text>
</comment>
<protein>
    <recommendedName>
        <fullName evidence="4">Flagellin</fullName>
    </recommendedName>
</protein>
<dbReference type="EMBL" id="BAABBO010000005">
    <property type="protein sequence ID" value="GAA3954114.1"/>
    <property type="molecule type" value="Genomic_DNA"/>
</dbReference>
<organism evidence="7 8">
    <name type="scientific">Allohahella marinimesophila</name>
    <dbReference type="NCBI Taxonomy" id="1054972"/>
    <lineage>
        <taxon>Bacteria</taxon>
        <taxon>Pseudomonadati</taxon>
        <taxon>Pseudomonadota</taxon>
        <taxon>Gammaproteobacteria</taxon>
        <taxon>Oceanospirillales</taxon>
        <taxon>Hahellaceae</taxon>
        <taxon>Allohahella</taxon>
    </lineage>
</organism>
<evidence type="ECO:0000313" key="8">
    <source>
        <dbReference type="Proteomes" id="UP001501337"/>
    </source>
</evidence>
<dbReference type="InterPro" id="IPR046358">
    <property type="entry name" value="Flagellin_C"/>
</dbReference>
<keyword evidence="7" id="KW-0966">Cell projection</keyword>
<dbReference type="PANTHER" id="PTHR42792:SF2">
    <property type="entry name" value="FLAGELLIN"/>
    <property type="match status" value="1"/>
</dbReference>
<dbReference type="Pfam" id="PF00700">
    <property type="entry name" value="Flagellin_C"/>
    <property type="match status" value="1"/>
</dbReference>
<proteinExistence type="inferred from homology"/>
<dbReference type="RefSeq" id="WP_344804146.1">
    <property type="nucleotide sequence ID" value="NZ_BAABBO010000005.1"/>
</dbReference>
<dbReference type="InterPro" id="IPR001029">
    <property type="entry name" value="Flagellin_N"/>
</dbReference>
<evidence type="ECO:0000256" key="4">
    <source>
        <dbReference type="RuleBase" id="RU362073"/>
    </source>
</evidence>
<feature type="domain" description="Flagellin C-terminal" evidence="6">
    <location>
        <begin position="603"/>
        <end position="687"/>
    </location>
</feature>
<name>A0ABP7NVA3_9GAMM</name>
<evidence type="ECO:0000313" key="7">
    <source>
        <dbReference type="EMBL" id="GAA3954114.1"/>
    </source>
</evidence>
<dbReference type="Gene3D" id="3.30.70.2120">
    <property type="match status" value="2"/>
</dbReference>
<comment type="subcellular location">
    <subcellularLocation>
        <location evidence="4">Secreted</location>
    </subcellularLocation>
    <subcellularLocation>
        <location evidence="4">Bacterial flagellum</location>
    </subcellularLocation>
</comment>
<dbReference type="SUPFAM" id="SSF64518">
    <property type="entry name" value="Phase 1 flagellin"/>
    <property type="match status" value="2"/>
</dbReference>
<comment type="caution">
    <text evidence="7">The sequence shown here is derived from an EMBL/GenBank/DDBJ whole genome shotgun (WGS) entry which is preliminary data.</text>
</comment>
<dbReference type="InterPro" id="IPR001492">
    <property type="entry name" value="Flagellin"/>
</dbReference>
<evidence type="ECO:0000256" key="2">
    <source>
        <dbReference type="ARBA" id="ARBA00022525"/>
    </source>
</evidence>
<comment type="similarity">
    <text evidence="1 4">Belongs to the bacterial flagellin family.</text>
</comment>
<keyword evidence="7" id="KW-0282">Flagellum</keyword>
<dbReference type="PANTHER" id="PTHR42792">
    <property type="entry name" value="FLAGELLIN"/>
    <property type="match status" value="1"/>
</dbReference>
<evidence type="ECO:0000256" key="3">
    <source>
        <dbReference type="ARBA" id="ARBA00023143"/>
    </source>
</evidence>
<evidence type="ECO:0000256" key="1">
    <source>
        <dbReference type="ARBA" id="ARBA00005709"/>
    </source>
</evidence>
<keyword evidence="2 4" id="KW-0964">Secreted</keyword>
<reference evidence="8" key="1">
    <citation type="journal article" date="2019" name="Int. J. Syst. Evol. Microbiol.">
        <title>The Global Catalogue of Microorganisms (GCM) 10K type strain sequencing project: providing services to taxonomists for standard genome sequencing and annotation.</title>
        <authorList>
            <consortium name="The Broad Institute Genomics Platform"/>
            <consortium name="The Broad Institute Genome Sequencing Center for Infectious Disease"/>
            <person name="Wu L."/>
            <person name="Ma J."/>
        </authorList>
    </citation>
    <scope>NUCLEOTIDE SEQUENCE [LARGE SCALE GENOMIC DNA]</scope>
    <source>
        <strain evidence="8">JCM 17555</strain>
    </source>
</reference>
<dbReference type="Proteomes" id="UP001501337">
    <property type="component" value="Unassembled WGS sequence"/>
</dbReference>
<evidence type="ECO:0000259" key="6">
    <source>
        <dbReference type="Pfam" id="PF00700"/>
    </source>
</evidence>
<gene>
    <name evidence="7" type="ORF">GCM10022278_11090</name>
</gene>
<evidence type="ECO:0000259" key="5">
    <source>
        <dbReference type="Pfam" id="PF00669"/>
    </source>
</evidence>
<sequence length="689" mass="70005">MPQIINTNSASINAQRNLNQSQSGFQTALERLSSGLRINSAKDDAAGLAISTRFTSQVRGLEVAIRNSGDAISLAQTAEGALGAMTENLQRIRELALQSANATNSSVDRQALNTEVNQLLEEIERVSTQTNFNGTNLLDGTFSAVTFQIGANEGESVSFGIDGATVDKLGAANTDGISSEPEAAAMLPGDLKINGFAIDGSAASDDTISRFDQAQSAIAKVAAINKSTEQTGVEAVVNGTFVDGTAYPPAPATAPADAASAVTINGVAVALETRGALSAQVNLENVVSAINEKTGQTGVTAVFSGNPALGVQLTAADGRNITLGTAGTNTDDFGLATSSAAVPPSGGTTYAGTFTLVSTDGSAIDVDTDTGNIGNAGLTVGNFSGNNSGAVSATVAEAAFAAGDLVINGVPVGPTQPNFDTASDVNPSFSAIAKAKAINELSEQTGVTATANPTVQNGGAITAGGALAATFSLNGVAYAVSTTATDTVADIQRAVVSAVNNKSGQTGIRAEAFNDSYRLLADDGRNISITAQNGDAATMGLPADDTYYSTLSLESAGQIELGSLTGNIANSGFTAGTFGSNEQGGLVRDLDISTVEGAVKALNTVENALNTINFQRANLGAIQNRFESTITNQRITSENLEVANSRIRDADFAAETARLSKEQVLQQAGLSILAQANAQPQQVLQLLQG</sequence>
<dbReference type="Gene3D" id="1.20.1330.10">
    <property type="entry name" value="f41 fragment of flagellin, N-terminal domain"/>
    <property type="match status" value="2"/>
</dbReference>
<accession>A0ABP7NVA3</accession>